<dbReference type="RefSeq" id="WP_012854596.1">
    <property type="nucleotide sequence ID" value="NC_013510.1"/>
</dbReference>
<dbReference type="HOGENOM" id="CLU_667176_0_0_11"/>
<gene>
    <name evidence="2" type="ordered locus">Tcur_4286</name>
</gene>
<feature type="region of interest" description="Disordered" evidence="1">
    <location>
        <begin position="196"/>
        <end position="226"/>
    </location>
</feature>
<feature type="region of interest" description="Disordered" evidence="1">
    <location>
        <begin position="1"/>
        <end position="168"/>
    </location>
</feature>
<dbReference type="KEGG" id="tcu:Tcur_4286"/>
<feature type="compositionally biased region" description="Basic and acidic residues" evidence="1">
    <location>
        <begin position="153"/>
        <end position="167"/>
    </location>
</feature>
<organism evidence="2 3">
    <name type="scientific">Thermomonospora curvata (strain ATCC 19995 / DSM 43183 / JCM 3096 / KCTC 9072 / NBRC 15933 / NCIMB 10081 / Henssen B9)</name>
    <dbReference type="NCBI Taxonomy" id="471852"/>
    <lineage>
        <taxon>Bacteria</taxon>
        <taxon>Bacillati</taxon>
        <taxon>Actinomycetota</taxon>
        <taxon>Actinomycetes</taxon>
        <taxon>Streptosporangiales</taxon>
        <taxon>Thermomonosporaceae</taxon>
        <taxon>Thermomonospora</taxon>
    </lineage>
</organism>
<protein>
    <submittedName>
        <fullName evidence="2">Uncharacterized protein</fullName>
    </submittedName>
</protein>
<dbReference type="AlphaFoldDB" id="D1A343"/>
<dbReference type="Proteomes" id="UP000001918">
    <property type="component" value="Chromosome"/>
</dbReference>
<accession>D1A343</accession>
<keyword evidence="3" id="KW-1185">Reference proteome</keyword>
<evidence type="ECO:0000313" key="2">
    <source>
        <dbReference type="EMBL" id="ACY99813.1"/>
    </source>
</evidence>
<dbReference type="OrthoDB" id="3468003at2"/>
<reference evidence="2 3" key="1">
    <citation type="journal article" date="2011" name="Stand. Genomic Sci.">
        <title>Complete genome sequence of Thermomonospora curvata type strain (B9).</title>
        <authorList>
            <person name="Chertkov O."/>
            <person name="Sikorski J."/>
            <person name="Nolan M."/>
            <person name="Lapidus A."/>
            <person name="Lucas S."/>
            <person name="Del Rio T.G."/>
            <person name="Tice H."/>
            <person name="Cheng J.F."/>
            <person name="Goodwin L."/>
            <person name="Pitluck S."/>
            <person name="Liolios K."/>
            <person name="Ivanova N."/>
            <person name="Mavromatis K."/>
            <person name="Mikhailova N."/>
            <person name="Ovchinnikova G."/>
            <person name="Pati A."/>
            <person name="Chen A."/>
            <person name="Palaniappan K."/>
            <person name="Djao O.D."/>
            <person name="Land M."/>
            <person name="Hauser L."/>
            <person name="Chang Y.J."/>
            <person name="Jeffries C.D."/>
            <person name="Brettin T."/>
            <person name="Han C."/>
            <person name="Detter J.C."/>
            <person name="Rohde M."/>
            <person name="Goker M."/>
            <person name="Woyke T."/>
            <person name="Bristow J."/>
            <person name="Eisen J.A."/>
            <person name="Markowitz V."/>
            <person name="Hugenholtz P."/>
            <person name="Klenk H.P."/>
            <person name="Kyrpides N.C."/>
        </authorList>
    </citation>
    <scope>NUCLEOTIDE SEQUENCE [LARGE SCALE GENOMIC DNA]</scope>
    <source>
        <strain evidence="3">ATCC 19995 / DSM 43183 / JCM 3096 / KCTC 9072 / NBRC 15933 / NCIMB 10081 / Henssen B9</strain>
    </source>
</reference>
<proteinExistence type="predicted"/>
<name>D1A343_THECD</name>
<sequence length="412" mass="42121">MGYPGDQGSPDDRPPEPYGPEQAGADRPGGEGASPFSPPPGAFAARPGERFGGESFDRSFPTGRFDTGPGGRFGLGSFDDDGAAAPDGGSGFADRPGAGNPPWASPSPPEPPHRPGDGGPAGREPAAGPSGGELYGAMGERYFADDGGFSEPAGHRKPDKDGADSKRGLPLPVTVGGAVLAGLLLVGGGFAASSALKGGSGDGKAAAAPQQPTATPTATPTPSLSAAPLNIKLKSRATDPKPLTLKEVFGKASFTAKGKKYVRTAWKHERNCSKAVNGGKLAATLKKGGCVQVLRATYARADGLLVGTVGVLNLKTDKWARAAQKAGAGRDAYLQPLPGTGYSKKIGKGAALGTSRAHGHYLIMTWVQRPDGKTIAKKYHRVVSDFQQQIILGSNLGRALHYRGIEGKPLTG</sequence>
<dbReference type="STRING" id="471852.Tcur_4286"/>
<dbReference type="eggNOG" id="COG3170">
    <property type="taxonomic scope" value="Bacteria"/>
</dbReference>
<evidence type="ECO:0000313" key="3">
    <source>
        <dbReference type="Proteomes" id="UP000001918"/>
    </source>
</evidence>
<dbReference type="EMBL" id="CP001738">
    <property type="protein sequence ID" value="ACY99813.1"/>
    <property type="molecule type" value="Genomic_DNA"/>
</dbReference>
<evidence type="ECO:0000256" key="1">
    <source>
        <dbReference type="SAM" id="MobiDB-lite"/>
    </source>
</evidence>
<feature type="compositionally biased region" description="Low complexity" evidence="1">
    <location>
        <begin position="83"/>
        <end position="102"/>
    </location>
</feature>
<feature type="compositionally biased region" description="Basic and acidic residues" evidence="1">
    <location>
        <begin position="47"/>
        <end position="57"/>
    </location>
</feature>